<accession>A0ABU5QEM3</accession>
<protein>
    <submittedName>
        <fullName evidence="13">TonB-dependent receptor</fullName>
    </submittedName>
</protein>
<feature type="signal peptide" evidence="10">
    <location>
        <begin position="1"/>
        <end position="18"/>
    </location>
</feature>
<keyword evidence="3 8" id="KW-1134">Transmembrane beta strand</keyword>
<evidence type="ECO:0000256" key="8">
    <source>
        <dbReference type="PROSITE-ProRule" id="PRU01360"/>
    </source>
</evidence>
<proteinExistence type="inferred from homology"/>
<evidence type="ECO:0000259" key="12">
    <source>
        <dbReference type="Pfam" id="PF07715"/>
    </source>
</evidence>
<keyword evidence="14" id="KW-1185">Reference proteome</keyword>
<evidence type="ECO:0000256" key="6">
    <source>
        <dbReference type="ARBA" id="ARBA00023136"/>
    </source>
</evidence>
<gene>
    <name evidence="13" type="ORF">VB248_19325</name>
</gene>
<feature type="domain" description="TonB-dependent receptor-like beta-barrel" evidence="11">
    <location>
        <begin position="237"/>
        <end position="641"/>
    </location>
</feature>
<comment type="subcellular location">
    <subcellularLocation>
        <location evidence="1 8">Cell outer membrane</location>
        <topology evidence="1 8">Multi-pass membrane protein</topology>
    </subcellularLocation>
</comment>
<keyword evidence="10" id="KW-0732">Signal</keyword>
<keyword evidence="5 9" id="KW-0798">TonB box</keyword>
<dbReference type="RefSeq" id="WP_323298470.1">
    <property type="nucleotide sequence ID" value="NZ_JAYFUM010000026.1"/>
</dbReference>
<dbReference type="Proteomes" id="UP001302949">
    <property type="component" value="Unassembled WGS sequence"/>
</dbReference>
<dbReference type="PROSITE" id="PS52016">
    <property type="entry name" value="TONB_DEPENDENT_REC_3"/>
    <property type="match status" value="1"/>
</dbReference>
<evidence type="ECO:0000256" key="3">
    <source>
        <dbReference type="ARBA" id="ARBA00022452"/>
    </source>
</evidence>
<evidence type="ECO:0000256" key="2">
    <source>
        <dbReference type="ARBA" id="ARBA00022448"/>
    </source>
</evidence>
<evidence type="ECO:0000256" key="10">
    <source>
        <dbReference type="SAM" id="SignalP"/>
    </source>
</evidence>
<feature type="domain" description="TonB-dependent receptor plug" evidence="12">
    <location>
        <begin position="44"/>
        <end position="154"/>
    </location>
</feature>
<dbReference type="Gene3D" id="2.40.170.20">
    <property type="entry name" value="TonB-dependent receptor, beta-barrel domain"/>
    <property type="match status" value="1"/>
</dbReference>
<dbReference type="PANTHER" id="PTHR30069:SF28">
    <property type="entry name" value="TONB-DEPENDENT RECEPTOR YNCD-RELATED"/>
    <property type="match status" value="1"/>
</dbReference>
<evidence type="ECO:0000256" key="7">
    <source>
        <dbReference type="ARBA" id="ARBA00023237"/>
    </source>
</evidence>
<reference evidence="13 14" key="1">
    <citation type="submission" date="2023-12" db="EMBL/GenBank/DDBJ databases">
        <title>Novel species of the genus Arcicella isolated from rivers.</title>
        <authorList>
            <person name="Lu H."/>
        </authorList>
    </citation>
    <scope>NUCLEOTIDE SEQUENCE [LARGE SCALE GENOMIC DNA]</scope>
    <source>
        <strain evidence="13 14">KCTC 23307</strain>
    </source>
</reference>
<dbReference type="InterPro" id="IPR000531">
    <property type="entry name" value="Beta-barrel_TonB"/>
</dbReference>
<dbReference type="Gene3D" id="2.170.130.10">
    <property type="entry name" value="TonB-dependent receptor, plug domain"/>
    <property type="match status" value="1"/>
</dbReference>
<evidence type="ECO:0000256" key="5">
    <source>
        <dbReference type="ARBA" id="ARBA00023077"/>
    </source>
</evidence>
<dbReference type="PANTHER" id="PTHR30069">
    <property type="entry name" value="TONB-DEPENDENT OUTER MEMBRANE RECEPTOR"/>
    <property type="match status" value="1"/>
</dbReference>
<evidence type="ECO:0000259" key="11">
    <source>
        <dbReference type="Pfam" id="PF00593"/>
    </source>
</evidence>
<dbReference type="Pfam" id="PF00593">
    <property type="entry name" value="TonB_dep_Rec_b-barrel"/>
    <property type="match status" value="1"/>
</dbReference>
<evidence type="ECO:0000256" key="4">
    <source>
        <dbReference type="ARBA" id="ARBA00022692"/>
    </source>
</evidence>
<evidence type="ECO:0000313" key="14">
    <source>
        <dbReference type="Proteomes" id="UP001302949"/>
    </source>
</evidence>
<dbReference type="CDD" id="cd01347">
    <property type="entry name" value="ligand_gated_channel"/>
    <property type="match status" value="1"/>
</dbReference>
<keyword evidence="4 8" id="KW-0812">Transmembrane</keyword>
<evidence type="ECO:0000256" key="9">
    <source>
        <dbReference type="RuleBase" id="RU003357"/>
    </source>
</evidence>
<dbReference type="InterPro" id="IPR039426">
    <property type="entry name" value="TonB-dep_rcpt-like"/>
</dbReference>
<keyword evidence="6 8" id="KW-0472">Membrane</keyword>
<dbReference type="InterPro" id="IPR036942">
    <property type="entry name" value="Beta-barrel_TonB_sf"/>
</dbReference>
<evidence type="ECO:0000313" key="13">
    <source>
        <dbReference type="EMBL" id="MEA5141314.1"/>
    </source>
</evidence>
<dbReference type="InterPro" id="IPR037066">
    <property type="entry name" value="Plug_dom_sf"/>
</dbReference>
<keyword evidence="7 8" id="KW-0998">Cell outer membrane</keyword>
<dbReference type="SUPFAM" id="SSF56935">
    <property type="entry name" value="Porins"/>
    <property type="match status" value="1"/>
</dbReference>
<feature type="chain" id="PRO_5046944868" evidence="10">
    <location>
        <begin position="19"/>
        <end position="677"/>
    </location>
</feature>
<comment type="similarity">
    <text evidence="8 9">Belongs to the TonB-dependent receptor family.</text>
</comment>
<dbReference type="InterPro" id="IPR012910">
    <property type="entry name" value="Plug_dom"/>
</dbReference>
<name>A0ABU5QEM3_9BACT</name>
<sequence length="677" mass="75621">MKKLLSLLCLINSFTSIAQTDSSLKVTELQPVVISSSRFVGKDIQTPLAVTVIDQSRLQTGQSKLSLFDALGAVPGVFAMNSENFAQDLRISIRGFGARASFGIRGLKVVMDGIPESIPDGTAKVGNLDMGIMERMEVIKGPTAGLYGNASGGVISLFSETPKTFFAEAQATFGSFGFQRLQFKTGQEVGKITYFFNASRLTSTGYRNHSALERNFFNGKVIYKFSDKSNLSVLMSYVDSPKAEDPGGLTQADITKDRQQARQVNIDYNAFETFKQAKVALIYEQKIGEKHLINARAFYLNRDFKNQQAFEANGQIAFKRDFSGGGFSYQFTDKKYRLKAGLDLENQEDNRQRYDNLKGERGTLKLNQVESFRNIGAFILQEYTFNSQFRLSLNTRFDDIQLKIADKFLTDGDQSATQSFQRFSPMLGFSFAPTANQSIYTNISSSFETPSLNELSNNPLNTGGFNPDLSPQKSRNVELGYKGILSKKIRLDLALFAIEVKDEIVPYQIAGQAGRTYFRNAGLSNRKGIETGITYKVFNGFTAYLNYTFSDFKYKEYQTTAGKFDGNALPGIPKHNIYGEFRYFNPKGFFGILQLRRINEFYVDDANTTRNDGFVTANVKLGYRKQMAHLVLEPFIGINNLTNTVYNANVQINATANRYFEPAAGSFVFGGISVRGF</sequence>
<keyword evidence="2 8" id="KW-0813">Transport</keyword>
<evidence type="ECO:0000256" key="1">
    <source>
        <dbReference type="ARBA" id="ARBA00004571"/>
    </source>
</evidence>
<comment type="caution">
    <text evidence="13">The sequence shown here is derived from an EMBL/GenBank/DDBJ whole genome shotgun (WGS) entry which is preliminary data.</text>
</comment>
<organism evidence="13 14">
    <name type="scientific">Arcicella rigui</name>
    <dbReference type="NCBI Taxonomy" id="797020"/>
    <lineage>
        <taxon>Bacteria</taxon>
        <taxon>Pseudomonadati</taxon>
        <taxon>Bacteroidota</taxon>
        <taxon>Cytophagia</taxon>
        <taxon>Cytophagales</taxon>
        <taxon>Flectobacillaceae</taxon>
        <taxon>Arcicella</taxon>
    </lineage>
</organism>
<keyword evidence="13" id="KW-0675">Receptor</keyword>
<dbReference type="Pfam" id="PF07715">
    <property type="entry name" value="Plug"/>
    <property type="match status" value="1"/>
</dbReference>
<dbReference type="EMBL" id="JAYFUM010000026">
    <property type="protein sequence ID" value="MEA5141314.1"/>
    <property type="molecule type" value="Genomic_DNA"/>
</dbReference>